<dbReference type="InterPro" id="IPR011766">
    <property type="entry name" value="TPP_enzyme_TPP-bd"/>
</dbReference>
<dbReference type="Pfam" id="PF02776">
    <property type="entry name" value="TPP_enzyme_N"/>
    <property type="match status" value="1"/>
</dbReference>
<dbReference type="FunFam" id="3.40.50.970:FF:000007">
    <property type="entry name" value="Acetolactate synthase"/>
    <property type="match status" value="1"/>
</dbReference>
<dbReference type="EMBL" id="MVHT01000029">
    <property type="protein sequence ID" value="ORB05566.1"/>
    <property type="molecule type" value="Genomic_DNA"/>
</dbReference>
<evidence type="ECO:0000256" key="3">
    <source>
        <dbReference type="SAM" id="MobiDB-lite"/>
    </source>
</evidence>
<dbReference type="InterPro" id="IPR012000">
    <property type="entry name" value="Thiamin_PyroP_enz_cen_dom"/>
</dbReference>
<evidence type="ECO:0000256" key="1">
    <source>
        <dbReference type="ARBA" id="ARBA00007812"/>
    </source>
</evidence>
<dbReference type="OrthoDB" id="4494979at2"/>
<feature type="region of interest" description="Disordered" evidence="3">
    <location>
        <begin position="607"/>
        <end position="629"/>
    </location>
</feature>
<reference evidence="7 8" key="1">
    <citation type="submission" date="2017-02" db="EMBL/GenBank/DDBJ databases">
        <title>The new phylogeny of genus Mycobacterium.</title>
        <authorList>
            <person name="Tortoli E."/>
            <person name="Trovato A."/>
            <person name="Cirillo D.M."/>
        </authorList>
    </citation>
    <scope>NUCLEOTIDE SEQUENCE [LARGE SCALE GENOMIC DNA]</scope>
    <source>
        <strain evidence="7 8">DSM 44049</strain>
    </source>
</reference>
<dbReference type="InterPro" id="IPR047211">
    <property type="entry name" value="POXB-like"/>
</dbReference>
<proteinExistence type="inferred from homology"/>
<feature type="domain" description="Thiamine pyrophosphate enzyme N-terminal TPP-binding" evidence="6">
    <location>
        <begin position="16"/>
        <end position="130"/>
    </location>
</feature>
<dbReference type="PANTHER" id="PTHR42981:SF2">
    <property type="entry name" value="PYRUVATE DEHYDROGENASE [UBIQUINONE]"/>
    <property type="match status" value="1"/>
</dbReference>
<sequence length="1038" mass="108817">MYNRHLVSNALGRTRFADELVDVLIKLGVEYLFGMPAESVNSLVHAASRRTEIEVVTTRHEAAAALMAVGYAKSSGRLGVCFGTAGPGATNLLTGAYEAYLGRVPLVAISGQVPVASLGRDAFQEIDSEALFRSCTSSSVQIQSPSQFERFARSCVQALHESTACHVAIPGDVLYAPLDGPTAGYRIPEVPTATVASKEQLAAIAEFLDSDDLAVVSSDADSTYLGLVQKLSARLGCPAYTVRDGGAIAAQNVLLVGRTSPLLARGVCGHANLMELTDRRCMTRSLPYRTQIVCDVEATLQSLMDDGSSDETTHGWQTFTDLDPDGLRLPEGLAAAAAVSSLAGIPGAALPLGIGGALGGRSRGVVVTDYPRLSQFVAELATLASLNADVVAICLTDGPETSSRLKHLGTAMSLGSVAVASVDDLSRRFAGIAARPGPVLIAVPGGTAPKTAASPLRPGERSLARHLSADLAAPVQISDFCAQLLPSFATAQRSANVQAPSMSASALRKSGIPSAGTVAATEAALLSQLNGIYDAALDSARILVTTVETQRWFLDARRVLDEVTVARYLVDDAATASAAVRRACAAAAAPGGGVVHLHVLPSALDSGWAETEDAPPPAEPGRGTGPDESSLARAVGALRAARRVGIVAGRGAAGCSEQLAELSRLLSCPVHVTMGGDSVLDRSIPRVHSRIGGSGDLRSYRQVARADVLLLVGVSNRGSAFDWGACGRTVAVNLDPRAMLGLTEHDIGLLCDAMPALEAIVAALCAAPPDTVDPSARRQRSRRWPAGRRTRKRARRTEIAPLRASNLTQAIDEELRRHGGTSVVCADVGVNTLWVYRYITSMTRSIWSASFGTMGFAVPAAIALANNATRPQLVVAVAGDGGTSVTLSQIQSSIGVPAPVVFVVVNNSALAAIKFESEIMGWPDSGSALPEINFADYARSVGVPARSVGTLREFRSAFTEAIHAHGPQLIDARCVLNDAPIQAGKKHWRQVVGFLVAWSKDIRGSVGSFREVVRAVILGKLYEKGYPARQDEERLSTR</sequence>
<feature type="region of interest" description="Disordered" evidence="3">
    <location>
        <begin position="772"/>
        <end position="792"/>
    </location>
</feature>
<dbReference type="Gene3D" id="3.40.50.1220">
    <property type="entry name" value="TPP-binding domain"/>
    <property type="match status" value="1"/>
</dbReference>
<dbReference type="GO" id="GO:0030976">
    <property type="term" value="F:thiamine pyrophosphate binding"/>
    <property type="evidence" value="ECO:0007669"/>
    <property type="project" value="InterPro"/>
</dbReference>
<evidence type="ECO:0008006" key="9">
    <source>
        <dbReference type="Google" id="ProtNLM"/>
    </source>
</evidence>
<dbReference type="InterPro" id="IPR029061">
    <property type="entry name" value="THDP-binding"/>
</dbReference>
<dbReference type="Proteomes" id="UP000192739">
    <property type="component" value="Unassembled WGS sequence"/>
</dbReference>
<dbReference type="GO" id="GO:0003824">
    <property type="term" value="F:catalytic activity"/>
    <property type="evidence" value="ECO:0007669"/>
    <property type="project" value="InterPro"/>
</dbReference>
<dbReference type="SUPFAM" id="SSF52467">
    <property type="entry name" value="DHS-like NAD/FAD-binding domain"/>
    <property type="match status" value="1"/>
</dbReference>
<feature type="domain" description="Thiamine pyrophosphate enzyme TPP-binding" evidence="5">
    <location>
        <begin position="827"/>
        <end position="971"/>
    </location>
</feature>
<feature type="domain" description="Thiamine pyrophosphate enzyme central" evidence="4">
    <location>
        <begin position="631"/>
        <end position="760"/>
    </location>
</feature>
<gene>
    <name evidence="7" type="ORF">BST27_12580</name>
</gene>
<protein>
    <recommendedName>
        <fullName evidence="9">Thiamine pyrophosphate-binding protein</fullName>
    </recommendedName>
</protein>
<dbReference type="PANTHER" id="PTHR42981">
    <property type="entry name" value="PYRUVATE DEHYDROGENASE [UBIQUINONE]"/>
    <property type="match status" value="1"/>
</dbReference>
<comment type="caution">
    <text evidence="7">The sequence shown here is derived from an EMBL/GenBank/DDBJ whole genome shotgun (WGS) entry which is preliminary data.</text>
</comment>
<dbReference type="Pfam" id="PF00205">
    <property type="entry name" value="TPP_enzyme_M"/>
    <property type="match status" value="1"/>
</dbReference>
<comment type="similarity">
    <text evidence="1">Belongs to the TPP enzyme family.</text>
</comment>
<name>A0A1E3SLW7_MYCIE</name>
<evidence type="ECO:0000259" key="6">
    <source>
        <dbReference type="Pfam" id="PF02776"/>
    </source>
</evidence>
<evidence type="ECO:0000259" key="5">
    <source>
        <dbReference type="Pfam" id="PF02775"/>
    </source>
</evidence>
<dbReference type="SUPFAM" id="SSF52518">
    <property type="entry name" value="Thiamin diphosphate-binding fold (THDP-binding)"/>
    <property type="match status" value="4"/>
</dbReference>
<accession>A0A1E3SLW7</accession>
<keyword evidence="2" id="KW-0786">Thiamine pyrophosphate</keyword>
<evidence type="ECO:0000259" key="4">
    <source>
        <dbReference type="Pfam" id="PF00205"/>
    </source>
</evidence>
<dbReference type="GO" id="GO:0000287">
    <property type="term" value="F:magnesium ion binding"/>
    <property type="evidence" value="ECO:0007669"/>
    <property type="project" value="InterPro"/>
</dbReference>
<dbReference type="STRING" id="28445.BHQ20_01865"/>
<dbReference type="InterPro" id="IPR012001">
    <property type="entry name" value="Thiamin_PyroP_enz_TPP-bd_dom"/>
</dbReference>
<dbReference type="AlphaFoldDB" id="A0A1E3SLW7"/>
<keyword evidence="8" id="KW-1185">Reference proteome</keyword>
<evidence type="ECO:0000256" key="2">
    <source>
        <dbReference type="ARBA" id="ARBA00023052"/>
    </source>
</evidence>
<organism evidence="7 8">
    <name type="scientific">Mycobacterium intermedium</name>
    <dbReference type="NCBI Taxonomy" id="28445"/>
    <lineage>
        <taxon>Bacteria</taxon>
        <taxon>Bacillati</taxon>
        <taxon>Actinomycetota</taxon>
        <taxon>Actinomycetes</taxon>
        <taxon>Mycobacteriales</taxon>
        <taxon>Mycobacteriaceae</taxon>
        <taxon>Mycobacterium</taxon>
        <taxon>Mycobacterium simiae complex</taxon>
    </lineage>
</organism>
<evidence type="ECO:0000313" key="8">
    <source>
        <dbReference type="Proteomes" id="UP000192739"/>
    </source>
</evidence>
<feature type="compositionally biased region" description="Basic residues" evidence="3">
    <location>
        <begin position="777"/>
        <end position="792"/>
    </location>
</feature>
<evidence type="ECO:0000313" key="7">
    <source>
        <dbReference type="EMBL" id="ORB05566.1"/>
    </source>
</evidence>
<dbReference type="InterPro" id="IPR029035">
    <property type="entry name" value="DHS-like_NAD/FAD-binding_dom"/>
</dbReference>
<dbReference type="Pfam" id="PF02775">
    <property type="entry name" value="TPP_enzyme_C"/>
    <property type="match status" value="1"/>
</dbReference>
<dbReference type="Gene3D" id="3.40.50.970">
    <property type="match status" value="2"/>
</dbReference>